<name>A0ABQ1PSM8_9GAMM</name>
<keyword evidence="3" id="KW-1185">Reference proteome</keyword>
<sequence length="169" mass="18564">MPNHTLGLCLAIVITALPLSLSHAEDNAGAHAHGGETHQQQSERPNALQLNNGNQWQTDGPLRKAMARLRNDLQPLALDIHQRRLSVDHYDAIAASVNDQVTYMIDNCELEAQADAQLHVIIAELMAGVVLMQGDKHGQARSDGAIRVVEALNSYATYFNDPTFEKLDH</sequence>
<feature type="chain" id="PRO_5046575287" description="DnrO protein" evidence="1">
    <location>
        <begin position="25"/>
        <end position="169"/>
    </location>
</feature>
<evidence type="ECO:0000313" key="3">
    <source>
        <dbReference type="Proteomes" id="UP000638188"/>
    </source>
</evidence>
<evidence type="ECO:0000313" key="2">
    <source>
        <dbReference type="EMBL" id="GGD02645.1"/>
    </source>
</evidence>
<dbReference type="RefSeq" id="WP_150276954.1">
    <property type="nucleotide sequence ID" value="NZ_BMFF01000004.1"/>
</dbReference>
<comment type="caution">
    <text evidence="2">The sequence shown here is derived from an EMBL/GenBank/DDBJ whole genome shotgun (WGS) entry which is preliminary data.</text>
</comment>
<evidence type="ECO:0000256" key="1">
    <source>
        <dbReference type="SAM" id="SignalP"/>
    </source>
</evidence>
<dbReference type="EMBL" id="BMFF01000004">
    <property type="protein sequence ID" value="GGD02645.1"/>
    <property type="molecule type" value="Genomic_DNA"/>
</dbReference>
<protein>
    <recommendedName>
        <fullName evidence="4">DnrO protein</fullName>
    </recommendedName>
</protein>
<proteinExistence type="predicted"/>
<reference evidence="3" key="1">
    <citation type="journal article" date="2019" name="Int. J. Syst. Evol. Microbiol.">
        <title>The Global Catalogue of Microorganisms (GCM) 10K type strain sequencing project: providing services to taxonomists for standard genome sequencing and annotation.</title>
        <authorList>
            <consortium name="The Broad Institute Genomics Platform"/>
            <consortium name="The Broad Institute Genome Sequencing Center for Infectious Disease"/>
            <person name="Wu L."/>
            <person name="Ma J."/>
        </authorList>
    </citation>
    <scope>NUCLEOTIDE SEQUENCE [LARGE SCALE GENOMIC DNA]</scope>
    <source>
        <strain evidence="3">CGMCC 1.12482</strain>
    </source>
</reference>
<evidence type="ECO:0008006" key="4">
    <source>
        <dbReference type="Google" id="ProtNLM"/>
    </source>
</evidence>
<organism evidence="2 3">
    <name type="scientific">Halopseudomonas salina</name>
    <dbReference type="NCBI Taxonomy" id="1323744"/>
    <lineage>
        <taxon>Bacteria</taxon>
        <taxon>Pseudomonadati</taxon>
        <taxon>Pseudomonadota</taxon>
        <taxon>Gammaproteobacteria</taxon>
        <taxon>Pseudomonadales</taxon>
        <taxon>Pseudomonadaceae</taxon>
        <taxon>Halopseudomonas</taxon>
    </lineage>
</organism>
<accession>A0ABQ1PSM8</accession>
<dbReference type="Proteomes" id="UP000638188">
    <property type="component" value="Unassembled WGS sequence"/>
</dbReference>
<keyword evidence="1" id="KW-0732">Signal</keyword>
<gene>
    <name evidence="2" type="ORF">GCM10007418_22310</name>
</gene>
<feature type="signal peptide" evidence="1">
    <location>
        <begin position="1"/>
        <end position="24"/>
    </location>
</feature>